<dbReference type="AlphaFoldDB" id="A0A3R9EK92"/>
<proteinExistence type="predicted"/>
<accession>A0A3R9EK92</accession>
<name>A0A3R9EK92_9PSEU</name>
<protein>
    <submittedName>
        <fullName evidence="1">Uncharacterized protein</fullName>
    </submittedName>
</protein>
<evidence type="ECO:0000313" key="1">
    <source>
        <dbReference type="EMBL" id="RSD09142.1"/>
    </source>
</evidence>
<dbReference type="Proteomes" id="UP000267081">
    <property type="component" value="Unassembled WGS sequence"/>
</dbReference>
<keyword evidence="2" id="KW-1185">Reference proteome</keyword>
<evidence type="ECO:0000313" key="2">
    <source>
        <dbReference type="Proteomes" id="UP000267081"/>
    </source>
</evidence>
<gene>
    <name evidence="1" type="ORF">EIY87_39410</name>
</gene>
<comment type="caution">
    <text evidence="1">The sequence shown here is derived from an EMBL/GenBank/DDBJ whole genome shotgun (WGS) entry which is preliminary data.</text>
</comment>
<dbReference type="EMBL" id="RSEC01000061">
    <property type="protein sequence ID" value="RSD09142.1"/>
    <property type="molecule type" value="Genomic_DNA"/>
</dbReference>
<reference evidence="1 2" key="1">
    <citation type="submission" date="2018-12" db="EMBL/GenBank/DDBJ databases">
        <title>Amycolatopsis eburnea sp. nov. actinomycete associate with arbuscular mycorrhiza fungal spore.</title>
        <authorList>
            <person name="Lumyong S."/>
            <person name="Chaiya L."/>
        </authorList>
    </citation>
    <scope>NUCLEOTIDE SEQUENCE [LARGE SCALE GENOMIC DNA]</scope>
    <source>
        <strain evidence="1 2">GLM-1</strain>
    </source>
</reference>
<sequence length="128" mass="13602">MAFGASNAPNATLGALDATNATLGRLKPGKRKSRFRSAKAGGNLRAEAGVRGRYGGRLAAKGSTRLQPDWFSVKARGEARGLLRTDTPYNALRHAVFPRPSRRDGAHPAAFGVARTPVCRYRSPVGSV</sequence>
<organism evidence="1 2">
    <name type="scientific">Amycolatopsis eburnea</name>
    <dbReference type="NCBI Taxonomy" id="2267691"/>
    <lineage>
        <taxon>Bacteria</taxon>
        <taxon>Bacillati</taxon>
        <taxon>Actinomycetota</taxon>
        <taxon>Actinomycetes</taxon>
        <taxon>Pseudonocardiales</taxon>
        <taxon>Pseudonocardiaceae</taxon>
        <taxon>Amycolatopsis</taxon>
    </lineage>
</organism>